<protein>
    <submittedName>
        <fullName evidence="3">Hypothetical_protein</fullName>
    </submittedName>
</protein>
<comment type="caution">
    <text evidence="2">The sequence shown here is derived from an EMBL/GenBank/DDBJ whole genome shotgun (WGS) entry which is preliminary data.</text>
</comment>
<reference evidence="2" key="1">
    <citation type="submission" date="2023-06" db="EMBL/GenBank/DDBJ databases">
        <authorList>
            <person name="Kurt Z."/>
        </authorList>
    </citation>
    <scope>NUCLEOTIDE SEQUENCE</scope>
</reference>
<dbReference type="AlphaFoldDB" id="A0AA86QPQ2"/>
<accession>A0AA86QPQ2</accession>
<dbReference type="EMBL" id="CATOUU010000201">
    <property type="protein sequence ID" value="CAI9920557.1"/>
    <property type="molecule type" value="Genomic_DNA"/>
</dbReference>
<organism evidence="2">
    <name type="scientific">Hexamita inflata</name>
    <dbReference type="NCBI Taxonomy" id="28002"/>
    <lineage>
        <taxon>Eukaryota</taxon>
        <taxon>Metamonada</taxon>
        <taxon>Diplomonadida</taxon>
        <taxon>Hexamitidae</taxon>
        <taxon>Hexamitinae</taxon>
        <taxon>Hexamita</taxon>
    </lineage>
</organism>
<evidence type="ECO:0000313" key="2">
    <source>
        <dbReference type="EMBL" id="CAI9961898.1"/>
    </source>
</evidence>
<proteinExistence type="predicted"/>
<evidence type="ECO:0000313" key="4">
    <source>
        <dbReference type="EMBL" id="CAL6110985.1"/>
    </source>
</evidence>
<dbReference type="Proteomes" id="UP001642409">
    <property type="component" value="Unassembled WGS sequence"/>
</dbReference>
<reference evidence="3 5" key="2">
    <citation type="submission" date="2024-07" db="EMBL/GenBank/DDBJ databases">
        <authorList>
            <person name="Akdeniz Z."/>
        </authorList>
    </citation>
    <scope>NUCLEOTIDE SEQUENCE [LARGE SCALE GENOMIC DNA]</scope>
</reference>
<name>A0AA86QPQ2_9EUKA</name>
<dbReference type="EMBL" id="CATOUU010000949">
    <property type="protein sequence ID" value="CAI9961898.1"/>
    <property type="molecule type" value="Genomic_DNA"/>
</dbReference>
<evidence type="ECO:0000313" key="3">
    <source>
        <dbReference type="EMBL" id="CAL6106843.1"/>
    </source>
</evidence>
<keyword evidence="5" id="KW-1185">Reference proteome</keyword>
<evidence type="ECO:0000313" key="5">
    <source>
        <dbReference type="Proteomes" id="UP001642409"/>
    </source>
</evidence>
<sequence length="139" mass="15722">MCNCDSLRCVQNKYFIIVVQKVVLCCGDIQIENICGAEAITCGKVKQGRNVPEGENNALKRQRCAKRQYLSQNRIQVSQRRINAKQQLWGGRMHLHHAIPHSCTTMPKCILSALIHLPVYQVQPGVYFPSLGLVSYVKQ</sequence>
<gene>
    <name evidence="2" type="ORF">HINF_LOCUS49543</name>
    <name evidence="3" type="ORF">HINF_LOCUS74006</name>
    <name evidence="4" type="ORF">HINF_LOCUS76179</name>
    <name evidence="1" type="ORF">HINF_LOCUS8202</name>
</gene>
<dbReference type="EMBL" id="CAXDID020000618">
    <property type="protein sequence ID" value="CAL6106843.1"/>
    <property type="molecule type" value="Genomic_DNA"/>
</dbReference>
<evidence type="ECO:0000313" key="1">
    <source>
        <dbReference type="EMBL" id="CAI9920557.1"/>
    </source>
</evidence>
<dbReference type="EMBL" id="CAXDID020000699">
    <property type="protein sequence ID" value="CAL6110985.1"/>
    <property type="molecule type" value="Genomic_DNA"/>
</dbReference>